<protein>
    <submittedName>
        <fullName evidence="2">Uncharacterized protein</fullName>
    </submittedName>
</protein>
<feature type="compositionally biased region" description="Basic and acidic residues" evidence="1">
    <location>
        <begin position="38"/>
        <end position="48"/>
    </location>
</feature>
<dbReference type="Proteomes" id="UP001446871">
    <property type="component" value="Unassembled WGS sequence"/>
</dbReference>
<sequence length="94" mass="10823">MDPRLLRTNPQRPERPNEPVGLSVTAGLYPEAEEPMWDDPRDQFETHLPDPALPRGLREPHTDLWEATAAKVGNVRHDKTATYLNESRTQGRRR</sequence>
<name>A0ABR1UGC8_9PEZI</name>
<organism evidence="2 3">
    <name type="scientific">Apiospora saccharicola</name>
    <dbReference type="NCBI Taxonomy" id="335842"/>
    <lineage>
        <taxon>Eukaryota</taxon>
        <taxon>Fungi</taxon>
        <taxon>Dikarya</taxon>
        <taxon>Ascomycota</taxon>
        <taxon>Pezizomycotina</taxon>
        <taxon>Sordariomycetes</taxon>
        <taxon>Xylariomycetidae</taxon>
        <taxon>Amphisphaeriales</taxon>
        <taxon>Apiosporaceae</taxon>
        <taxon>Apiospora</taxon>
    </lineage>
</organism>
<feature type="region of interest" description="Disordered" evidence="1">
    <location>
        <begin position="1"/>
        <end position="58"/>
    </location>
</feature>
<evidence type="ECO:0000256" key="1">
    <source>
        <dbReference type="SAM" id="MobiDB-lite"/>
    </source>
</evidence>
<comment type="caution">
    <text evidence="2">The sequence shown here is derived from an EMBL/GenBank/DDBJ whole genome shotgun (WGS) entry which is preliminary data.</text>
</comment>
<evidence type="ECO:0000313" key="2">
    <source>
        <dbReference type="EMBL" id="KAK8057971.1"/>
    </source>
</evidence>
<reference evidence="2 3" key="1">
    <citation type="submission" date="2023-01" db="EMBL/GenBank/DDBJ databases">
        <title>Analysis of 21 Apiospora genomes using comparative genomics revels a genus with tremendous synthesis potential of carbohydrate active enzymes and secondary metabolites.</title>
        <authorList>
            <person name="Sorensen T."/>
        </authorList>
    </citation>
    <scope>NUCLEOTIDE SEQUENCE [LARGE SCALE GENOMIC DNA]</scope>
    <source>
        <strain evidence="2 3">CBS 83171</strain>
    </source>
</reference>
<dbReference type="EMBL" id="JAQQWM010000007">
    <property type="protein sequence ID" value="KAK8057971.1"/>
    <property type="molecule type" value="Genomic_DNA"/>
</dbReference>
<proteinExistence type="predicted"/>
<evidence type="ECO:0000313" key="3">
    <source>
        <dbReference type="Proteomes" id="UP001446871"/>
    </source>
</evidence>
<accession>A0ABR1UGC8</accession>
<keyword evidence="3" id="KW-1185">Reference proteome</keyword>
<gene>
    <name evidence="2" type="ORF">PG996_011908</name>
</gene>